<keyword evidence="3 5" id="KW-0808">Transferase</keyword>
<dbReference type="InterPro" id="IPR029044">
    <property type="entry name" value="Nucleotide-diphossugar_trans"/>
</dbReference>
<dbReference type="Gene3D" id="3.90.550.10">
    <property type="entry name" value="Spore Coat Polysaccharide Biosynthesis Protein SpsA, Chain A"/>
    <property type="match status" value="1"/>
</dbReference>
<reference evidence="5 6" key="1">
    <citation type="submission" date="2023-06" db="EMBL/GenBank/DDBJ databases">
        <title>Azospirillum isscasensis sp.nov, a bacterium isolated from rhizosphere soil of rice.</title>
        <authorList>
            <person name="Wang H."/>
        </authorList>
    </citation>
    <scope>NUCLEOTIDE SEQUENCE [LARGE SCALE GENOMIC DNA]</scope>
    <source>
        <strain evidence="5 6">C340-1</strain>
    </source>
</reference>
<protein>
    <submittedName>
        <fullName evidence="5">Glycosyltransferase</fullName>
        <ecNumber evidence="5">2.4.-.-</ecNumber>
    </submittedName>
</protein>
<dbReference type="InterPro" id="IPR001173">
    <property type="entry name" value="Glyco_trans_2-like"/>
</dbReference>
<evidence type="ECO:0000313" key="5">
    <source>
        <dbReference type="EMBL" id="MDQ2102079.1"/>
    </source>
</evidence>
<dbReference type="GO" id="GO:0016757">
    <property type="term" value="F:glycosyltransferase activity"/>
    <property type="evidence" value="ECO:0007669"/>
    <property type="project" value="UniProtKB-KW"/>
</dbReference>
<evidence type="ECO:0000313" key="6">
    <source>
        <dbReference type="Proteomes" id="UP001227317"/>
    </source>
</evidence>
<accession>A0ABU0WEQ0</accession>
<organism evidence="5 6">
    <name type="scientific">Azospirillum isscasi</name>
    <dbReference type="NCBI Taxonomy" id="3053926"/>
    <lineage>
        <taxon>Bacteria</taxon>
        <taxon>Pseudomonadati</taxon>
        <taxon>Pseudomonadota</taxon>
        <taxon>Alphaproteobacteria</taxon>
        <taxon>Rhodospirillales</taxon>
        <taxon>Azospirillaceae</taxon>
        <taxon>Azospirillum</taxon>
    </lineage>
</organism>
<gene>
    <name evidence="5" type="ORF">QSG27_05150</name>
</gene>
<evidence type="ECO:0000256" key="2">
    <source>
        <dbReference type="ARBA" id="ARBA00022676"/>
    </source>
</evidence>
<dbReference type="Gene3D" id="3.40.50.2000">
    <property type="entry name" value="Glycogen Phosphorylase B"/>
    <property type="match status" value="1"/>
</dbReference>
<dbReference type="RefSeq" id="WP_306704062.1">
    <property type="nucleotide sequence ID" value="NZ_JAUJFI010000014.1"/>
</dbReference>
<evidence type="ECO:0000256" key="3">
    <source>
        <dbReference type="ARBA" id="ARBA00022679"/>
    </source>
</evidence>
<evidence type="ECO:0000256" key="1">
    <source>
        <dbReference type="ARBA" id="ARBA00006739"/>
    </source>
</evidence>
<keyword evidence="2 5" id="KW-0328">Glycosyltransferase</keyword>
<keyword evidence="6" id="KW-1185">Reference proteome</keyword>
<dbReference type="Pfam" id="PF00535">
    <property type="entry name" value="Glycos_transf_2"/>
    <property type="match status" value="1"/>
</dbReference>
<dbReference type="EMBL" id="JAUJFI010000014">
    <property type="protein sequence ID" value="MDQ2102079.1"/>
    <property type="molecule type" value="Genomic_DNA"/>
</dbReference>
<evidence type="ECO:0000259" key="4">
    <source>
        <dbReference type="Pfam" id="PF00535"/>
    </source>
</evidence>
<feature type="domain" description="Glycosyltransferase 2-like" evidence="4">
    <location>
        <begin position="188"/>
        <end position="367"/>
    </location>
</feature>
<comment type="similarity">
    <text evidence="1">Belongs to the glycosyltransferase 2 family.</text>
</comment>
<dbReference type="PANTHER" id="PTHR43179">
    <property type="entry name" value="RHAMNOSYLTRANSFERASE WBBL"/>
    <property type="match status" value="1"/>
</dbReference>
<sequence>MTTPEPFDHYIERIEVGTELRIEGWAFHRTHGLCGFDVVIDRGNSPSALHVRRGIDRHDVGLALGNPLADRSGFVVLAAVPLSTSAVVLRLTAGGEECIIPLMLREGLSLRSWQVACERAPTAVEYRFLTERGLRYAAALPAPLTRARNAVDAGLPAIAAPVATAPVTGASVTGASVTIAPVTIAPVTIIVPVYGGKRFLTPLAHALIETVDPRHHIVFIDDGNPDRSISAFLVALGTALDHVTVVAKPRNEGYLKAVLTGLEMAERLNPDGHVVLLNTDVEVPPGWLERLVGPIEATPSIASTTPFTNAGTICGFPAMPEDNDPFLGATVAEIDAGFAALGDLPPVEVPTGVGFCMALNRRALREVGVFDQQAFGRGYGEEVDWCRRAMRRGFTNAAVPNLYVHHRHGGSFSSAEKKAQIQASGDIIRQRYPEFDAEVQDFIRADPLRPIRAAAAVRILGAAAAGRPQTVLLFDHAGHGGAAAFRVKEIARLHAQGRAVLLVRPCVEPALGMPDGALDIELLHREAAFRFPANDLADLGALAAALPLAEVVVNSLVGYAAPDAVMGFLRTLRRERGVPLRLMHHDFFPVCPSLNLIDAEDRFCGVPAPGRCRTCAPANRHFRHPGGEGPPGEGFDIVGYRRAWQELFDLADRHVTFSRSALATLRRAFVLRDDRLRIIPHLADHVTVTPLPPPAPDRIARVAVVGGINVAKGSGILKAMVRLAETQRLPILFELFGDNDQPVVSPHLHDNGRYEPERLAGLLAARGCHAVFLPSVWPETHCYVLDEVVGLGLPVGVFDIGAPAERLRHWPNGFIVSTITPEAALSALLRVTGHGMPALSASGGGKAPPPHGDQAS</sequence>
<proteinExistence type="inferred from homology"/>
<dbReference type="SUPFAM" id="SSF53756">
    <property type="entry name" value="UDP-Glycosyltransferase/glycogen phosphorylase"/>
    <property type="match status" value="1"/>
</dbReference>
<dbReference type="SUPFAM" id="SSF53448">
    <property type="entry name" value="Nucleotide-diphospho-sugar transferases"/>
    <property type="match status" value="1"/>
</dbReference>
<dbReference type="PANTHER" id="PTHR43179:SF12">
    <property type="entry name" value="GALACTOFURANOSYLTRANSFERASE GLFT2"/>
    <property type="match status" value="1"/>
</dbReference>
<comment type="caution">
    <text evidence="5">The sequence shown here is derived from an EMBL/GenBank/DDBJ whole genome shotgun (WGS) entry which is preliminary data.</text>
</comment>
<dbReference type="Proteomes" id="UP001227317">
    <property type="component" value="Unassembled WGS sequence"/>
</dbReference>
<dbReference type="EC" id="2.4.-.-" evidence="5"/>
<name>A0ABU0WEQ0_9PROT</name>